<proteinExistence type="predicted"/>
<evidence type="ECO:0000256" key="3">
    <source>
        <dbReference type="ARBA" id="ARBA00023163"/>
    </source>
</evidence>
<dbReference type="GO" id="GO:0003700">
    <property type="term" value="F:DNA-binding transcription factor activity"/>
    <property type="evidence" value="ECO:0007669"/>
    <property type="project" value="InterPro"/>
</dbReference>
<evidence type="ECO:0000313" key="6">
    <source>
        <dbReference type="Proteomes" id="UP000290637"/>
    </source>
</evidence>
<reference evidence="5 6" key="1">
    <citation type="submission" date="2019-02" db="EMBL/GenBank/DDBJ databases">
        <title>Draft Genome Sequences of Six Type Strains of the Genus Massilia.</title>
        <authorList>
            <person name="Miess H."/>
            <person name="Frediansyhah A."/>
            <person name="Gross H."/>
        </authorList>
    </citation>
    <scope>NUCLEOTIDE SEQUENCE [LARGE SCALE GENOMIC DNA]</scope>
    <source>
        <strain evidence="5 6">DSM 17473</strain>
    </source>
</reference>
<dbReference type="OrthoDB" id="9816344at2"/>
<gene>
    <name evidence="5" type="ORF">EWM63_01865</name>
</gene>
<organism evidence="5 6">
    <name type="scientific">Pseudoduganella lutea</name>
    <dbReference type="NCBI Taxonomy" id="321985"/>
    <lineage>
        <taxon>Bacteria</taxon>
        <taxon>Pseudomonadati</taxon>
        <taxon>Pseudomonadota</taxon>
        <taxon>Betaproteobacteria</taxon>
        <taxon>Burkholderiales</taxon>
        <taxon>Oxalobacteraceae</taxon>
        <taxon>Telluria group</taxon>
        <taxon>Pseudoduganella</taxon>
    </lineage>
</organism>
<dbReference type="PROSITE" id="PS01124">
    <property type="entry name" value="HTH_ARAC_FAMILY_2"/>
    <property type="match status" value="1"/>
</dbReference>
<dbReference type="SUPFAM" id="SSF46689">
    <property type="entry name" value="Homeodomain-like"/>
    <property type="match status" value="2"/>
</dbReference>
<keyword evidence="1" id="KW-0805">Transcription regulation</keyword>
<dbReference type="Gene3D" id="1.10.10.60">
    <property type="entry name" value="Homeodomain-like"/>
    <property type="match status" value="2"/>
</dbReference>
<dbReference type="InterPro" id="IPR018060">
    <property type="entry name" value="HTH_AraC"/>
</dbReference>
<dbReference type="RefSeq" id="WP_130185034.1">
    <property type="nucleotide sequence ID" value="NZ_CP035913.1"/>
</dbReference>
<keyword evidence="6" id="KW-1185">Reference proteome</keyword>
<evidence type="ECO:0000313" key="5">
    <source>
        <dbReference type="EMBL" id="QBE61897.1"/>
    </source>
</evidence>
<dbReference type="SMART" id="SM00342">
    <property type="entry name" value="HTH_ARAC"/>
    <property type="match status" value="1"/>
</dbReference>
<dbReference type="PANTHER" id="PTHR46796">
    <property type="entry name" value="HTH-TYPE TRANSCRIPTIONAL ACTIVATOR RHAS-RELATED"/>
    <property type="match status" value="1"/>
</dbReference>
<evidence type="ECO:0000259" key="4">
    <source>
        <dbReference type="PROSITE" id="PS01124"/>
    </source>
</evidence>
<name>A0A4P6KT46_9BURK</name>
<evidence type="ECO:0000256" key="2">
    <source>
        <dbReference type="ARBA" id="ARBA00023125"/>
    </source>
</evidence>
<dbReference type="InterPro" id="IPR009057">
    <property type="entry name" value="Homeodomain-like_sf"/>
</dbReference>
<dbReference type="GO" id="GO:0043565">
    <property type="term" value="F:sequence-specific DNA binding"/>
    <property type="evidence" value="ECO:0007669"/>
    <property type="project" value="InterPro"/>
</dbReference>
<dbReference type="Pfam" id="PF12833">
    <property type="entry name" value="HTH_18"/>
    <property type="match status" value="1"/>
</dbReference>
<sequence>MLNTNSFTEWYSASHEASYVRTRKSPGGLLDLVDLARPAGDMSHPALAELVLYQDQVGGGQVSANAGGGFFSVKSEQGNFFLAAPNFAQTVMVDRSHHVRSLSFSLTQWQTMLDEAAGGQFSVESLRLYRGAFHSPVIRSALQNLWFLGEEEGVPSRLLVRAAGCEILAELCRLGGAPLETVTGGLAPLIRRRCLEAMRARMSEDLSLDELAADAGLSVFHFARMFKQSLGVPPRVYLTQLRMQRATELLQKTELTITQIAQEVGYSSNQVLARIFLKHFHRSPTEYRRIIRNTRT</sequence>
<dbReference type="AlphaFoldDB" id="A0A4P6KT46"/>
<dbReference type="EMBL" id="CP035913">
    <property type="protein sequence ID" value="QBE61897.1"/>
    <property type="molecule type" value="Genomic_DNA"/>
</dbReference>
<dbReference type="KEGG" id="plue:EWM63_01865"/>
<feature type="domain" description="HTH araC/xylS-type" evidence="4">
    <location>
        <begin position="192"/>
        <end position="290"/>
    </location>
</feature>
<dbReference type="Proteomes" id="UP000290637">
    <property type="component" value="Chromosome"/>
</dbReference>
<protein>
    <submittedName>
        <fullName evidence="5">AraC family transcriptional regulator</fullName>
    </submittedName>
</protein>
<keyword evidence="3" id="KW-0804">Transcription</keyword>
<accession>A0A4P6KT46</accession>
<evidence type="ECO:0000256" key="1">
    <source>
        <dbReference type="ARBA" id="ARBA00023015"/>
    </source>
</evidence>
<keyword evidence="2" id="KW-0238">DNA-binding</keyword>
<dbReference type="InterPro" id="IPR050204">
    <property type="entry name" value="AraC_XylS_family_regulators"/>
</dbReference>